<reference evidence="1 2" key="1">
    <citation type="journal article" date="2011" name="Appl. Environ. Microbiol.">
        <title>Contribution of a Sodium Ion Gradient to Energy Conservation during Fermentation in the Cyanobacterium Arthrospira (Spirulina) maxima CS-328.</title>
        <authorList>
            <person name="Carrieri D."/>
            <person name="Ananyev G."/>
            <person name="Lenz O."/>
            <person name="Bryant D.A."/>
            <person name="Dismukes G.C."/>
        </authorList>
    </citation>
    <scope>NUCLEOTIDE SEQUENCE [LARGE SCALE GENOMIC DNA]</scope>
    <source>
        <strain evidence="1 2">CS-328</strain>
    </source>
</reference>
<comment type="caution">
    <text evidence="1">The sequence shown here is derived from an EMBL/GenBank/DDBJ whole genome shotgun (WGS) entry which is preliminary data.</text>
</comment>
<proteinExistence type="predicted"/>
<keyword evidence="2" id="KW-1185">Reference proteome</keyword>
<dbReference type="AlphaFoldDB" id="B5VUF8"/>
<dbReference type="EMBL" id="ABYK01000001">
    <property type="protein sequence ID" value="EDZ97174.1"/>
    <property type="molecule type" value="Genomic_DNA"/>
</dbReference>
<protein>
    <submittedName>
        <fullName evidence="1">Uncharacterized protein</fullName>
    </submittedName>
</protein>
<evidence type="ECO:0000313" key="1">
    <source>
        <dbReference type="EMBL" id="EDZ97174.1"/>
    </source>
</evidence>
<organism evidence="1 2">
    <name type="scientific">Limnospira maxima CS-328</name>
    <dbReference type="NCBI Taxonomy" id="513049"/>
    <lineage>
        <taxon>Bacteria</taxon>
        <taxon>Bacillati</taxon>
        <taxon>Cyanobacteriota</taxon>
        <taxon>Cyanophyceae</taxon>
        <taxon>Oscillatoriophycideae</taxon>
        <taxon>Oscillatoriales</taxon>
        <taxon>Sirenicapillariaceae</taxon>
        <taxon>Limnospira</taxon>
    </lineage>
</organism>
<name>B5VUF8_LIMMA</name>
<accession>B5VUF8</accession>
<gene>
    <name evidence="1" type="ORF">AmaxDRAFT_0202</name>
</gene>
<evidence type="ECO:0000313" key="2">
    <source>
        <dbReference type="Proteomes" id="UP000004061"/>
    </source>
</evidence>
<dbReference type="Proteomes" id="UP000004061">
    <property type="component" value="Unassembled WGS sequence"/>
</dbReference>
<sequence>MNSTNQRNPQTQYTKQLKEEVLKSIENISVQVSSLWLKAQVQNPNEPLTRENISNYLEQLARAVKVEANNYSENLTDNEDKHSPSSWVHLVVNVNSLMDCLVHTKAKIENTIINLTVIDFASNTSLINEPEAYAKHLEYCHGRIYVALEDALAELEDLDFTA</sequence>